<comment type="caution">
    <text evidence="1">The sequence shown here is derived from an EMBL/GenBank/DDBJ whole genome shotgun (WGS) entry which is preliminary data.</text>
</comment>
<sequence length="85" mass="9510">MKKCIAQKNPWVAKKMNHASVRKGAGEEEKMSDLKFTCTGCRNGCVITVCYNEEGYPDVKGNGCMRGVLYANDKVRAMDEKETDK</sequence>
<dbReference type="AlphaFoldDB" id="B0G8F7"/>
<evidence type="ECO:0000313" key="1">
    <source>
        <dbReference type="EMBL" id="EDR45961.1"/>
    </source>
</evidence>
<name>B0G8F7_9FIRM</name>
<proteinExistence type="predicted"/>
<protein>
    <recommendedName>
        <fullName evidence="3">4Fe-4S Mo/W bis-MGD-type domain-containing protein</fullName>
    </recommendedName>
</protein>
<gene>
    <name evidence="1" type="ORF">DORFOR_02563</name>
</gene>
<dbReference type="PaxDb" id="411461-DORFOR_02563"/>
<dbReference type="EMBL" id="AAXA02000015">
    <property type="protein sequence ID" value="EDR45961.1"/>
    <property type="molecule type" value="Genomic_DNA"/>
</dbReference>
<evidence type="ECO:0008006" key="3">
    <source>
        <dbReference type="Google" id="ProtNLM"/>
    </source>
</evidence>
<evidence type="ECO:0000313" key="2">
    <source>
        <dbReference type="Proteomes" id="UP000005359"/>
    </source>
</evidence>
<reference evidence="1 2" key="1">
    <citation type="submission" date="2007-10" db="EMBL/GenBank/DDBJ databases">
        <title>Draft genome sequence of Dorea formicigenerans(ATCC 27755).</title>
        <authorList>
            <person name="Sudarsanam P."/>
            <person name="Ley R."/>
            <person name="Guruge J."/>
            <person name="Turnbaugh P.J."/>
            <person name="Mahowald M."/>
            <person name="Liep D."/>
            <person name="Gordon J."/>
        </authorList>
    </citation>
    <scope>NUCLEOTIDE SEQUENCE [LARGE SCALE GENOMIC DNA]</scope>
    <source>
        <strain evidence="1 2">ATCC 27755</strain>
    </source>
</reference>
<dbReference type="Proteomes" id="UP000005359">
    <property type="component" value="Unassembled WGS sequence"/>
</dbReference>
<accession>B0G8F7</accession>
<organism evidence="1 2">
    <name type="scientific">Dorea formicigenerans ATCC 27755</name>
    <dbReference type="NCBI Taxonomy" id="411461"/>
    <lineage>
        <taxon>Bacteria</taxon>
        <taxon>Bacillati</taxon>
        <taxon>Bacillota</taxon>
        <taxon>Clostridia</taxon>
        <taxon>Lachnospirales</taxon>
        <taxon>Lachnospiraceae</taxon>
        <taxon>Dorea</taxon>
    </lineage>
</organism>
<reference evidence="1 2" key="2">
    <citation type="submission" date="2007-10" db="EMBL/GenBank/DDBJ databases">
        <authorList>
            <person name="Fulton L."/>
            <person name="Clifton S."/>
            <person name="Fulton B."/>
            <person name="Xu J."/>
            <person name="Minx P."/>
            <person name="Pepin K.H."/>
            <person name="Johnson M."/>
            <person name="Thiruvilangam P."/>
            <person name="Bhonagiri V."/>
            <person name="Nash W.E."/>
            <person name="Wang C."/>
            <person name="Mardis E.R."/>
            <person name="Wilson R.K."/>
        </authorList>
    </citation>
    <scope>NUCLEOTIDE SEQUENCE [LARGE SCALE GENOMIC DNA]</scope>
    <source>
        <strain evidence="1 2">ATCC 27755</strain>
    </source>
</reference>
<dbReference type="STRING" id="411461.DORFOR_02563"/>